<sequence>MLRRFSRRSLRDELAVHQHLISRYSKFIDELHPMYQVLSWEQVAYVLNAQGDTQEFVTIRARVLRPDLQLIRFIFGCGWHQPAKFRSRIRIAVRNLTVGNIVGTSMTVTHSWLCDGKCDIIIHVPTPPKVGSEIRLLVIMDWPRKSAPLMANVADDFAFKFVQQDVKYVSYRVVLPRGFDAYHEPIGFDGDEDAFRIERSVAEDGRRQFFFEASNLPIMHRAGVKLELKGKDTLALRKLPMNVASSTP</sequence>
<gene>
    <name evidence="1" type="ORF">DMH04_35540</name>
</gene>
<dbReference type="RefSeq" id="WP_037262267.1">
    <property type="nucleotide sequence ID" value="NZ_QHKI01000042.1"/>
</dbReference>
<dbReference type="Proteomes" id="UP000287547">
    <property type="component" value="Unassembled WGS sequence"/>
</dbReference>
<reference evidence="1 2" key="1">
    <citation type="submission" date="2018-05" db="EMBL/GenBank/DDBJ databases">
        <title>Evolution of GPA BGCs.</title>
        <authorList>
            <person name="Waglechner N."/>
            <person name="Wright G.D."/>
        </authorList>
    </citation>
    <scope>NUCLEOTIDE SEQUENCE [LARGE SCALE GENOMIC DNA]</scope>
    <source>
        <strain evidence="1 2">A82846</strain>
    </source>
</reference>
<organism evidence="1 2">
    <name type="scientific">Kibdelosporangium aridum</name>
    <dbReference type="NCBI Taxonomy" id="2030"/>
    <lineage>
        <taxon>Bacteria</taxon>
        <taxon>Bacillati</taxon>
        <taxon>Actinomycetota</taxon>
        <taxon>Actinomycetes</taxon>
        <taxon>Pseudonocardiales</taxon>
        <taxon>Pseudonocardiaceae</taxon>
        <taxon>Kibdelosporangium</taxon>
    </lineage>
</organism>
<name>A0A428YZH5_KIBAR</name>
<dbReference type="AlphaFoldDB" id="A0A428YZH5"/>
<evidence type="ECO:0000313" key="1">
    <source>
        <dbReference type="EMBL" id="RSM76966.1"/>
    </source>
</evidence>
<comment type="caution">
    <text evidence="1">The sequence shown here is derived from an EMBL/GenBank/DDBJ whole genome shotgun (WGS) entry which is preliminary data.</text>
</comment>
<proteinExistence type="predicted"/>
<protein>
    <submittedName>
        <fullName evidence="1">Uncharacterized protein</fullName>
    </submittedName>
</protein>
<dbReference type="OrthoDB" id="3676177at2"/>
<accession>A0A428YZH5</accession>
<dbReference type="EMBL" id="QHKI01000042">
    <property type="protein sequence ID" value="RSM76966.1"/>
    <property type="molecule type" value="Genomic_DNA"/>
</dbReference>
<evidence type="ECO:0000313" key="2">
    <source>
        <dbReference type="Proteomes" id="UP000287547"/>
    </source>
</evidence>